<evidence type="ECO:0000313" key="6">
    <source>
        <dbReference type="Proteomes" id="UP001525961"/>
    </source>
</evidence>
<feature type="region of interest" description="Disordered" evidence="3">
    <location>
        <begin position="1000"/>
        <end position="1074"/>
    </location>
</feature>
<dbReference type="Pfam" id="PF00353">
    <property type="entry name" value="HemolysinCabind"/>
    <property type="match status" value="6"/>
</dbReference>
<proteinExistence type="predicted"/>
<accession>A0ABT2N565</accession>
<keyword evidence="2" id="KW-0964">Secreted</keyword>
<dbReference type="RefSeq" id="WP_261235251.1">
    <property type="nucleotide sequence ID" value="NZ_JAMXFA010000009.1"/>
</dbReference>
<dbReference type="Gene3D" id="2.150.10.10">
    <property type="entry name" value="Serralysin-like metalloprotease, C-terminal"/>
    <property type="match status" value="4"/>
</dbReference>
<organism evidence="5 6">
    <name type="scientific">Laspinema olomoucense D3b</name>
    <dbReference type="NCBI Taxonomy" id="2953688"/>
    <lineage>
        <taxon>Bacteria</taxon>
        <taxon>Bacillati</taxon>
        <taxon>Cyanobacteriota</taxon>
        <taxon>Cyanophyceae</taxon>
        <taxon>Oscillatoriophycideae</taxon>
        <taxon>Oscillatoriales</taxon>
        <taxon>Laspinemataceae</taxon>
        <taxon>Laspinema</taxon>
        <taxon>Laspinema olomoucense</taxon>
    </lineage>
</organism>
<feature type="compositionally biased region" description="Acidic residues" evidence="3">
    <location>
        <begin position="1157"/>
        <end position="1167"/>
    </location>
</feature>
<dbReference type="PANTHER" id="PTHR38340:SF1">
    <property type="entry name" value="S-LAYER PROTEIN"/>
    <property type="match status" value="1"/>
</dbReference>
<comment type="caution">
    <text evidence="5">The sequence shown here is derived from an EMBL/GenBank/DDBJ whole genome shotgun (WGS) entry which is preliminary data.</text>
</comment>
<name>A0ABT2N565_9CYAN</name>
<dbReference type="InterPro" id="IPR050557">
    <property type="entry name" value="RTX_toxin/Mannuronan_C5-epim"/>
</dbReference>
<dbReference type="PANTHER" id="PTHR38340">
    <property type="entry name" value="S-LAYER PROTEIN"/>
    <property type="match status" value="1"/>
</dbReference>
<sequence length="1482" mass="153157">MPFLLSESTSPLYPVWENTSPKEILFADPTVTGYETLIASTPAELQVVVLDPNRDAIAQISEILSQQQQPLGGLHILSHAQSGMLHLGKSVLTAATLPQAEISQWAKSLTPDADILLYGCNLAADLGGFVNRLATVTGADIAASDNLTGSADLGGDWELEAHTGPIEVQIPFSAEAIGAYQGILAPEISLSSSNLTYTENGGFAVLDSTATATNLPNFNGSTLRINFTSGATTDDILMIRNQGTNAGEIRAGIDSPGLNFIAYSGIPFATFTGGTQGNPLIINFIPNTATNAAVTALMRNISYGNISDNPLQGDRTVQFQLTDAFQSSSIASKTINFTTANDVPIIAVPGASFPLYNGAGTPNTQGFEYRTLPYLPLATVQSGANLNTSATVPNSVSDYAGYIARPDRIPLLDRNSGYTINFTAQILAETHNTASAYKNNDDKADRAGFSLIAISSDVKKGIEIGFWENQIWVQEEGAAEPTPSNNTNTLFTHTLNQNESVTFNTKVEVNYQLKVLDNTYQLLANGNPVPVISGNLRDYSNASLPSFLPANPYTTPNFIFFGDNTPSASANFDLSAVSVTTGSSLPPLSVDEDTSLVIPGISVADADAGTNPITVTLTASYGTLTVNSGVAGGVTGGNITANGTNNVTLTGTVSQINKVLADAAGLLYKGLTDFNGSDTLTVITHDGGNSGSGGFTDTKTVNITVNSVNDAPVLTLPTNQVVNQSVNLAIPGISVADVDAGTQPLQVTLSANNGFLTFTNSTNLTFINGDGSGDGAMSFTGTLSDINSALNTLIYQSGANYSGADTINIVVNDLGNTGAVGPLEVSGNIPITVNPKGVLTLGEHSVSRILDQFPPASTSVPNDTVLYRFRLSAVHEPIITNHLTFSVTPSGIGNTNISNLQLISDINNNGIYDTGDLSAGTMEIPLDITDGITVSTFTVPVGDHNYLLVGGVNRLTEDSSLSLVLNSSNIIAANANSISISANGTVTPAEHIVEAIVTEDIPPVENSGNIPPVDNSGNIPPLDNSGNIPPVDNSGNIPPVENSGNIPPVENSGDIPPVDNSGSIPPVDNSGNIPPVDNSGNIPTVMLGGGESNGSLPLETDTVGEDGTPCGEMNLPESPHFLTVGGYNQTETTVIGSEDGDRLLGGNGNDAVFGSAGDDELYGEEGSDNLYGGDGNDPIRGGIGREEENTPGDADRLEGGTGIDELHGNQGNDTIFAGEGDDSVYGGKDEDLIWGDRGSDLLYGNKSSDTIFGGSWTESALPTDEGDILYGNEGDDYLSGNEGNDTIYSGQGNDIAWGGADQDLMYGDRGSDTIIGNAGNDIVYGGPSDPALADQDGDDTISGGSGNDFINGNQGDEIISSGDGDDTLHGGKGNDFLAGNSGNDLLIGDQGDDILCGGDGDDTLIGSSGSDRFILGNGQGTKAIADFESGIDQLTLAPHLTWGQLSIQSQGGVTTISSGGKVLAIVQGVTHLTAQDFGLTGV</sequence>
<reference evidence="5 6" key="1">
    <citation type="journal article" date="2022" name="Front. Microbiol.">
        <title>High genomic differentiation and limited gene flow indicate recent cryptic speciation within the genus Laspinema (cyanobacteria).</title>
        <authorList>
            <person name="Stanojkovic A."/>
            <person name="Skoupy S."/>
            <person name="Skaloud P."/>
            <person name="Dvorak P."/>
        </authorList>
    </citation>
    <scope>NUCLEOTIDE SEQUENCE [LARGE SCALE GENOMIC DNA]</scope>
    <source>
        <strain evidence="5 6">D3b</strain>
    </source>
</reference>
<evidence type="ECO:0000259" key="4">
    <source>
        <dbReference type="Pfam" id="PF14252"/>
    </source>
</evidence>
<evidence type="ECO:0000256" key="1">
    <source>
        <dbReference type="ARBA" id="ARBA00004613"/>
    </source>
</evidence>
<feature type="region of interest" description="Disordered" evidence="3">
    <location>
        <begin position="1155"/>
        <end position="1222"/>
    </location>
</feature>
<evidence type="ECO:0000313" key="5">
    <source>
        <dbReference type="EMBL" id="MCT7977846.1"/>
    </source>
</evidence>
<comment type="subcellular location">
    <subcellularLocation>
        <location evidence="1">Secreted</location>
    </subcellularLocation>
</comment>
<evidence type="ECO:0000256" key="2">
    <source>
        <dbReference type="ARBA" id="ARBA00022525"/>
    </source>
</evidence>
<feature type="domain" description="DUF4347" evidence="4">
    <location>
        <begin position="24"/>
        <end position="184"/>
    </location>
</feature>
<dbReference type="InterPro" id="IPR011049">
    <property type="entry name" value="Serralysin-like_metalloprot_C"/>
</dbReference>
<dbReference type="PRINTS" id="PR00313">
    <property type="entry name" value="CABNDNGRPT"/>
</dbReference>
<protein>
    <submittedName>
        <fullName evidence="5">DUF4347 domain-containing protein</fullName>
    </submittedName>
</protein>
<dbReference type="Proteomes" id="UP001525961">
    <property type="component" value="Unassembled WGS sequence"/>
</dbReference>
<dbReference type="PROSITE" id="PS00330">
    <property type="entry name" value="HEMOLYSIN_CALCIUM"/>
    <property type="match status" value="2"/>
</dbReference>
<dbReference type="InterPro" id="IPR025592">
    <property type="entry name" value="DUF4347"/>
</dbReference>
<dbReference type="EMBL" id="JAMXFA010000009">
    <property type="protein sequence ID" value="MCT7977846.1"/>
    <property type="molecule type" value="Genomic_DNA"/>
</dbReference>
<dbReference type="InterPro" id="IPR001343">
    <property type="entry name" value="Hemolysn_Ca-bd"/>
</dbReference>
<dbReference type="Pfam" id="PF14252">
    <property type="entry name" value="DUF4347"/>
    <property type="match status" value="1"/>
</dbReference>
<feature type="compositionally biased region" description="Basic and acidic residues" evidence="3">
    <location>
        <begin position="1183"/>
        <end position="1198"/>
    </location>
</feature>
<keyword evidence="6" id="KW-1185">Reference proteome</keyword>
<dbReference type="InterPro" id="IPR018511">
    <property type="entry name" value="Hemolysin-typ_Ca-bd_CS"/>
</dbReference>
<gene>
    <name evidence="5" type="ORF">NG792_09025</name>
</gene>
<evidence type="ECO:0000256" key="3">
    <source>
        <dbReference type="SAM" id="MobiDB-lite"/>
    </source>
</evidence>
<dbReference type="SUPFAM" id="SSF51120">
    <property type="entry name" value="beta-Roll"/>
    <property type="match status" value="3"/>
</dbReference>